<dbReference type="GO" id="GO:0048706">
    <property type="term" value="P:embryonic skeletal system development"/>
    <property type="evidence" value="ECO:0007669"/>
    <property type="project" value="TreeGrafter"/>
</dbReference>
<dbReference type="Proteomes" id="UP000472241">
    <property type="component" value="Unplaced"/>
</dbReference>
<sequence length="184" mass="21070">MGIRSPASLPPGMPGTAARTWRLASGSAEPSPSALWFPNGASAHPKMAWRQLLLACCLSAAVLLTTLQEGAGASVGTQQEAGQDVREDVEQKIFMQESDASNFLKRRGKRSPKSQDEVNAENRQKLRANELRREYYEEQRNEFENFVEEQNDEQEERSREAIEQWRQWHYDGLHPSYLYNRHHI</sequence>
<dbReference type="InterPro" id="IPR031386">
    <property type="entry name" value="UCMA"/>
</dbReference>
<keyword evidence="8" id="KW-0732">Signal</keyword>
<proteinExistence type="inferred from homology"/>
<evidence type="ECO:0000313" key="13">
    <source>
        <dbReference type="Proteomes" id="UP000472241"/>
    </source>
</evidence>
<name>A0A667GA25_LYNCA</name>
<feature type="coiled-coil region" evidence="10">
    <location>
        <begin position="136"/>
        <end position="164"/>
    </location>
</feature>
<evidence type="ECO:0000256" key="6">
    <source>
        <dbReference type="ARBA" id="ARBA00022530"/>
    </source>
</evidence>
<keyword evidence="13" id="KW-1185">Reference proteome</keyword>
<keyword evidence="7" id="KW-0765">Sulfation</keyword>
<organism evidence="12 13">
    <name type="scientific">Lynx canadensis</name>
    <name type="common">Canada lynx</name>
    <name type="synonym">Felis canadensis</name>
    <dbReference type="NCBI Taxonomy" id="61383"/>
    <lineage>
        <taxon>Eukaryota</taxon>
        <taxon>Metazoa</taxon>
        <taxon>Chordata</taxon>
        <taxon>Craniata</taxon>
        <taxon>Vertebrata</taxon>
        <taxon>Euteleostomi</taxon>
        <taxon>Mammalia</taxon>
        <taxon>Eutheria</taxon>
        <taxon>Laurasiatheria</taxon>
        <taxon>Carnivora</taxon>
        <taxon>Feliformia</taxon>
        <taxon>Felidae</taxon>
        <taxon>Felinae</taxon>
        <taxon>Lynx</taxon>
    </lineage>
</organism>
<feature type="region of interest" description="Disordered" evidence="11">
    <location>
        <begin position="100"/>
        <end position="124"/>
    </location>
</feature>
<dbReference type="GO" id="GO:0045667">
    <property type="term" value="P:regulation of osteoblast differentiation"/>
    <property type="evidence" value="ECO:0007669"/>
    <property type="project" value="InterPro"/>
</dbReference>
<evidence type="ECO:0000256" key="10">
    <source>
        <dbReference type="SAM" id="Coils"/>
    </source>
</evidence>
<keyword evidence="9 10" id="KW-0175">Coiled coil</keyword>
<protein>
    <recommendedName>
        <fullName evidence="4">Unique cartilage matrix-associated protein</fullName>
    </recommendedName>
</protein>
<keyword evidence="5" id="KW-0964">Secreted</keyword>
<dbReference type="Ensembl" id="ENSLCNT00005005288.1">
    <property type="protein sequence ID" value="ENSLCNP00005004693.1"/>
    <property type="gene ID" value="ENSLCNG00005003156.1"/>
</dbReference>
<keyword evidence="6" id="KW-0272">Extracellular matrix</keyword>
<dbReference type="GO" id="GO:0031012">
    <property type="term" value="C:extracellular matrix"/>
    <property type="evidence" value="ECO:0007669"/>
    <property type="project" value="TreeGrafter"/>
</dbReference>
<dbReference type="AlphaFoldDB" id="A0A667GA25"/>
<reference evidence="12" key="2">
    <citation type="submission" date="2025-09" db="UniProtKB">
        <authorList>
            <consortium name="Ensembl"/>
        </authorList>
    </citation>
    <scope>IDENTIFICATION</scope>
</reference>
<dbReference type="Pfam" id="PF17085">
    <property type="entry name" value="UCMA"/>
    <property type="match status" value="1"/>
</dbReference>
<comment type="subcellular location">
    <subcellularLocation>
        <location evidence="2">Secreted</location>
        <location evidence="2">Extracellular space</location>
        <location evidence="2">Extracellular matrix</location>
    </subcellularLocation>
</comment>
<dbReference type="PANTHER" id="PTHR28647">
    <property type="entry name" value="UNIQUE CARTILAGE MATRIX-ASSOCIATED PROTEIN"/>
    <property type="match status" value="1"/>
</dbReference>
<accession>A0A667GA25</accession>
<evidence type="ECO:0000313" key="12">
    <source>
        <dbReference type="Ensembl" id="ENSLCNP00005004693.1"/>
    </source>
</evidence>
<comment type="similarity">
    <text evidence="3">Belongs to the UCMA family.</text>
</comment>
<evidence type="ECO:0000256" key="4">
    <source>
        <dbReference type="ARBA" id="ARBA00013765"/>
    </source>
</evidence>
<reference evidence="12" key="1">
    <citation type="submission" date="2025-08" db="UniProtKB">
        <authorList>
            <consortium name="Ensembl"/>
        </authorList>
    </citation>
    <scope>IDENTIFICATION</scope>
</reference>
<evidence type="ECO:0000256" key="1">
    <source>
        <dbReference type="ARBA" id="ARBA00002111"/>
    </source>
</evidence>
<evidence type="ECO:0000256" key="11">
    <source>
        <dbReference type="SAM" id="MobiDB-lite"/>
    </source>
</evidence>
<evidence type="ECO:0000256" key="7">
    <source>
        <dbReference type="ARBA" id="ARBA00022641"/>
    </source>
</evidence>
<evidence type="ECO:0000256" key="5">
    <source>
        <dbReference type="ARBA" id="ARBA00022525"/>
    </source>
</evidence>
<evidence type="ECO:0000256" key="8">
    <source>
        <dbReference type="ARBA" id="ARBA00022729"/>
    </source>
</evidence>
<gene>
    <name evidence="12" type="primary">UCMA</name>
</gene>
<evidence type="ECO:0000256" key="9">
    <source>
        <dbReference type="ARBA" id="ARBA00023054"/>
    </source>
</evidence>
<evidence type="ECO:0000256" key="3">
    <source>
        <dbReference type="ARBA" id="ARBA00011000"/>
    </source>
</evidence>
<feature type="compositionally biased region" description="Basic and acidic residues" evidence="11">
    <location>
        <begin position="113"/>
        <end position="124"/>
    </location>
</feature>
<evidence type="ECO:0000256" key="2">
    <source>
        <dbReference type="ARBA" id="ARBA00004498"/>
    </source>
</evidence>
<comment type="function">
    <text evidence="1">May be involved in the negative control of osteogenic differentiation of osteochondrogenic precursor cells in peripheral zones of fetal cartilage and at the cartilage-bone interface.</text>
</comment>
<dbReference type="PANTHER" id="PTHR28647:SF2">
    <property type="entry name" value="UNIQUE CARTILAGE MATRIX-ASSOCIATED PROTEIN"/>
    <property type="match status" value="1"/>
</dbReference>